<dbReference type="eggNOG" id="COG1284">
    <property type="taxonomic scope" value="Bacteria"/>
</dbReference>
<proteinExistence type="predicted"/>
<feature type="transmembrane region" description="Helical" evidence="6">
    <location>
        <begin position="7"/>
        <end position="25"/>
    </location>
</feature>
<dbReference type="InterPro" id="IPR051461">
    <property type="entry name" value="UPF0750_membrane"/>
</dbReference>
<dbReference type="InterPro" id="IPR003740">
    <property type="entry name" value="YitT"/>
</dbReference>
<dbReference type="PIRSF" id="PIRSF006483">
    <property type="entry name" value="Membrane_protein_YitT"/>
    <property type="match status" value="1"/>
</dbReference>
<organism evidence="8 9">
    <name type="scientific">Clostridium bornimense</name>
    <dbReference type="NCBI Taxonomy" id="1216932"/>
    <lineage>
        <taxon>Bacteria</taxon>
        <taxon>Bacillati</taxon>
        <taxon>Bacillota</taxon>
        <taxon>Clostridia</taxon>
        <taxon>Eubacteriales</taxon>
        <taxon>Clostridiaceae</taxon>
        <taxon>Clostridium</taxon>
    </lineage>
</organism>
<evidence type="ECO:0000313" key="9">
    <source>
        <dbReference type="Proteomes" id="UP000019426"/>
    </source>
</evidence>
<evidence type="ECO:0000256" key="2">
    <source>
        <dbReference type="ARBA" id="ARBA00022475"/>
    </source>
</evidence>
<dbReference type="PATRIC" id="fig|1216932.3.peg.335"/>
<dbReference type="Gene3D" id="3.30.70.120">
    <property type="match status" value="1"/>
</dbReference>
<feature type="transmembrane region" description="Helical" evidence="6">
    <location>
        <begin position="179"/>
        <end position="199"/>
    </location>
</feature>
<dbReference type="KEGG" id="clt:CM240_0355"/>
<evidence type="ECO:0000313" key="8">
    <source>
        <dbReference type="EMBL" id="CDM67522.1"/>
    </source>
</evidence>
<keyword evidence="5 6" id="KW-0472">Membrane</keyword>
<dbReference type="AlphaFoldDB" id="W6RZT2"/>
<dbReference type="Proteomes" id="UP000019426">
    <property type="component" value="Chromosome M2/40_rep1"/>
</dbReference>
<comment type="subcellular location">
    <subcellularLocation>
        <location evidence="1">Cell membrane</location>
        <topology evidence="1">Multi-pass membrane protein</topology>
    </subcellularLocation>
</comment>
<dbReference type="CDD" id="cd16380">
    <property type="entry name" value="YitT_C"/>
    <property type="match status" value="1"/>
</dbReference>
<dbReference type="EMBL" id="HG917868">
    <property type="protein sequence ID" value="CDM67522.1"/>
    <property type="molecule type" value="Genomic_DNA"/>
</dbReference>
<keyword evidence="4 6" id="KW-1133">Transmembrane helix</keyword>
<feature type="transmembrane region" description="Helical" evidence="6">
    <location>
        <begin position="110"/>
        <end position="129"/>
    </location>
</feature>
<protein>
    <submittedName>
        <fullName evidence="8">Transcriptional regulator</fullName>
    </submittedName>
</protein>
<evidence type="ECO:0000256" key="4">
    <source>
        <dbReference type="ARBA" id="ARBA00022989"/>
    </source>
</evidence>
<dbReference type="PANTHER" id="PTHR33545:SF9">
    <property type="entry name" value="UPF0750 MEMBRANE PROTEIN YITE"/>
    <property type="match status" value="1"/>
</dbReference>
<dbReference type="Pfam" id="PF10035">
    <property type="entry name" value="DUF2179"/>
    <property type="match status" value="1"/>
</dbReference>
<keyword evidence="3 6" id="KW-0812">Transmembrane</keyword>
<name>W6RZT2_9CLOT</name>
<feature type="domain" description="DUF2179" evidence="7">
    <location>
        <begin position="225"/>
        <end position="279"/>
    </location>
</feature>
<evidence type="ECO:0000259" key="7">
    <source>
        <dbReference type="Pfam" id="PF10035"/>
    </source>
</evidence>
<dbReference type="PANTHER" id="PTHR33545">
    <property type="entry name" value="UPF0750 MEMBRANE PROTEIN YITT-RELATED"/>
    <property type="match status" value="1"/>
</dbReference>
<evidence type="ECO:0000256" key="6">
    <source>
        <dbReference type="SAM" id="Phobius"/>
    </source>
</evidence>
<dbReference type="InterPro" id="IPR019264">
    <property type="entry name" value="DUF2179"/>
</dbReference>
<dbReference type="GO" id="GO:0005886">
    <property type="term" value="C:plasma membrane"/>
    <property type="evidence" value="ECO:0007669"/>
    <property type="project" value="UniProtKB-SubCell"/>
</dbReference>
<dbReference type="Pfam" id="PF02588">
    <property type="entry name" value="YitT_membrane"/>
    <property type="match status" value="1"/>
</dbReference>
<feature type="transmembrane region" description="Helical" evidence="6">
    <location>
        <begin position="149"/>
        <end position="173"/>
    </location>
</feature>
<reference evidence="8 9" key="1">
    <citation type="submission" date="2013-11" db="EMBL/GenBank/DDBJ databases">
        <title>Complete genome sequence of Clostridum sp. M2/40.</title>
        <authorList>
            <person name="Wibberg D."/>
            <person name="Puehler A."/>
            <person name="Schlueter A."/>
        </authorList>
    </citation>
    <scope>NUCLEOTIDE SEQUENCE [LARGE SCALE GENOMIC DNA]</scope>
    <source>
        <strain evidence="9">M2/40</strain>
    </source>
</reference>
<dbReference type="STRING" id="1216932.CM240_0355"/>
<evidence type="ECO:0000256" key="5">
    <source>
        <dbReference type="ARBA" id="ARBA00023136"/>
    </source>
</evidence>
<keyword evidence="9" id="KW-1185">Reference proteome</keyword>
<evidence type="ECO:0000256" key="3">
    <source>
        <dbReference type="ARBA" id="ARBA00022692"/>
    </source>
</evidence>
<evidence type="ECO:0000256" key="1">
    <source>
        <dbReference type="ARBA" id="ARBA00004651"/>
    </source>
</evidence>
<dbReference type="RefSeq" id="WP_044035961.1">
    <property type="nucleotide sequence ID" value="NZ_HG917868.1"/>
</dbReference>
<feature type="transmembrane region" description="Helical" evidence="6">
    <location>
        <begin position="49"/>
        <end position="72"/>
    </location>
</feature>
<keyword evidence="2" id="KW-1003">Cell membrane</keyword>
<dbReference type="InterPro" id="IPR015867">
    <property type="entry name" value="N-reg_PII/ATP_PRibTrfase_C"/>
</dbReference>
<accession>W6RZT2</accession>
<gene>
    <name evidence="8" type="ORF">CM240_0355</name>
</gene>
<feature type="transmembrane region" description="Helical" evidence="6">
    <location>
        <begin position="84"/>
        <end position="104"/>
    </location>
</feature>
<dbReference type="HOGENOM" id="CLU_063199_1_1_9"/>
<sequence>MKKFYELFMIVIGTAILALGVNWFLEPVGLVTGGLSGFSIVVKTVSENIIGYGIPLSVTTFVLNIPLFIIIFMQRGFNFMKKTLYGVVSLSLALWYTEYIPNIFNVNDDLFLCSIFGGAFVGAGLGIVLKVSATTGGTDTLASIIKFKFPYFPIQQLMLIIDGIIILSGFFIFGPKNGMYAILAVLVTSKVISVILEGMHYAKAAFIMTDKTEEVAKEVMEKIPRGATGLKARGMYSKNDKEMLFVVVSQKQITQLRDLVKSIDEKAFITIADVREVLGEGFIENYGESL</sequence>